<evidence type="ECO:0000313" key="8">
    <source>
        <dbReference type="Proteomes" id="UP000054383"/>
    </source>
</evidence>
<dbReference type="GO" id="GO:0022857">
    <property type="term" value="F:transmembrane transporter activity"/>
    <property type="evidence" value="ECO:0007669"/>
    <property type="project" value="InterPro"/>
</dbReference>
<evidence type="ECO:0000256" key="4">
    <source>
        <dbReference type="ARBA" id="ARBA00023136"/>
    </source>
</evidence>
<feature type="domain" description="Major facilitator superfamily (MFS) profile" evidence="6">
    <location>
        <begin position="1"/>
        <end position="32"/>
    </location>
</feature>
<reference evidence="7 8" key="1">
    <citation type="submission" date="2015-04" db="EMBL/GenBank/DDBJ databases">
        <authorList>
            <person name="Syromyatnikov M.Y."/>
            <person name="Popov V.N."/>
        </authorList>
    </citation>
    <scope>NUCLEOTIDE SEQUENCE [LARGE SCALE GENOMIC DNA]</scope>
    <source>
        <strain evidence="7">WF-38-12</strain>
    </source>
</reference>
<dbReference type="GO" id="GO:0016020">
    <property type="term" value="C:membrane"/>
    <property type="evidence" value="ECO:0007669"/>
    <property type="project" value="UniProtKB-SubCell"/>
</dbReference>
<keyword evidence="2" id="KW-0812">Transmembrane</keyword>
<evidence type="ECO:0000256" key="2">
    <source>
        <dbReference type="ARBA" id="ARBA00022692"/>
    </source>
</evidence>
<dbReference type="PROSITE" id="PS50850">
    <property type="entry name" value="MFS"/>
    <property type="match status" value="1"/>
</dbReference>
<comment type="subcellular location">
    <subcellularLocation>
        <location evidence="1">Membrane</location>
        <topology evidence="1">Multi-pass membrane protein</topology>
    </subcellularLocation>
</comment>
<dbReference type="STRING" id="28573.A0A0U1M9W7"/>
<dbReference type="InterPro" id="IPR005828">
    <property type="entry name" value="MFS_sugar_transport-like"/>
</dbReference>
<evidence type="ECO:0000256" key="5">
    <source>
        <dbReference type="SAM" id="MobiDB-lite"/>
    </source>
</evidence>
<keyword evidence="3" id="KW-1133">Transmembrane helix</keyword>
<keyword evidence="4" id="KW-0472">Membrane</keyword>
<evidence type="ECO:0000256" key="1">
    <source>
        <dbReference type="ARBA" id="ARBA00004141"/>
    </source>
</evidence>
<keyword evidence="8" id="KW-1185">Reference proteome</keyword>
<dbReference type="Pfam" id="PF00083">
    <property type="entry name" value="Sugar_tr"/>
    <property type="match status" value="1"/>
</dbReference>
<feature type="region of interest" description="Disordered" evidence="5">
    <location>
        <begin position="86"/>
        <end position="105"/>
    </location>
</feature>
<dbReference type="EMBL" id="CVMT01000012">
    <property type="protein sequence ID" value="CRG92443.1"/>
    <property type="molecule type" value="Genomic_DNA"/>
</dbReference>
<accession>A0A0U1M9W7</accession>
<evidence type="ECO:0000313" key="7">
    <source>
        <dbReference type="EMBL" id="CRG92443.1"/>
    </source>
</evidence>
<dbReference type="AlphaFoldDB" id="A0A0U1M9W7"/>
<dbReference type="InterPro" id="IPR036259">
    <property type="entry name" value="MFS_trans_sf"/>
</dbReference>
<evidence type="ECO:0000259" key="6">
    <source>
        <dbReference type="PROSITE" id="PS50850"/>
    </source>
</evidence>
<organism evidence="7 8">
    <name type="scientific">Talaromyces islandicus</name>
    <name type="common">Penicillium islandicum</name>
    <dbReference type="NCBI Taxonomy" id="28573"/>
    <lineage>
        <taxon>Eukaryota</taxon>
        <taxon>Fungi</taxon>
        <taxon>Dikarya</taxon>
        <taxon>Ascomycota</taxon>
        <taxon>Pezizomycotina</taxon>
        <taxon>Eurotiomycetes</taxon>
        <taxon>Eurotiomycetidae</taxon>
        <taxon>Eurotiales</taxon>
        <taxon>Trichocomaceae</taxon>
        <taxon>Talaromyces</taxon>
        <taxon>Talaromyces sect. Islandici</taxon>
    </lineage>
</organism>
<sequence>MFAGMNYGVYFMFAALSFLAIFFAFFLIPETRGIPLEASDRLFEIKPVWKAHKILKAQLKEDEAQFRVEIKQGGFGKEENEAHAHVENGLEAGAHAETTSKIAAG</sequence>
<dbReference type="Proteomes" id="UP000054383">
    <property type="component" value="Unassembled WGS sequence"/>
</dbReference>
<protein>
    <recommendedName>
        <fullName evidence="6">Major facilitator superfamily (MFS) profile domain-containing protein</fullName>
    </recommendedName>
</protein>
<name>A0A0U1M9W7_TALIS</name>
<gene>
    <name evidence="7" type="ORF">PISL3812_09503</name>
</gene>
<dbReference type="InterPro" id="IPR020846">
    <property type="entry name" value="MFS_dom"/>
</dbReference>
<dbReference type="OrthoDB" id="508119at2759"/>
<proteinExistence type="predicted"/>
<evidence type="ECO:0000256" key="3">
    <source>
        <dbReference type="ARBA" id="ARBA00022989"/>
    </source>
</evidence>
<dbReference type="Gene3D" id="1.20.1250.20">
    <property type="entry name" value="MFS general substrate transporter like domains"/>
    <property type="match status" value="1"/>
</dbReference>